<dbReference type="SUPFAM" id="SSF56784">
    <property type="entry name" value="HAD-like"/>
    <property type="match status" value="1"/>
</dbReference>
<keyword evidence="2" id="KW-1185">Reference proteome</keyword>
<dbReference type="PANTHER" id="PTHR48493:SF1">
    <property type="entry name" value="UBIQUITIN-LIKE DOMAIN-CONTAINING CTD PHOSPHATASE 1"/>
    <property type="match status" value="1"/>
</dbReference>
<gene>
    <name evidence="1" type="ORF">PXEA_LOCUS35063</name>
</gene>
<dbReference type="InterPro" id="IPR051658">
    <property type="entry name" value="UBLCP1"/>
</dbReference>
<dbReference type="OrthoDB" id="1711508at2759"/>
<evidence type="ECO:0000313" key="1">
    <source>
        <dbReference type="EMBL" id="VEL41623.1"/>
    </source>
</evidence>
<dbReference type="PANTHER" id="PTHR48493">
    <property type="entry name" value="UBIQUITIN-LIKE DOMAIN-CONTAINING CTD PHOSPHATASE 1"/>
    <property type="match status" value="1"/>
</dbReference>
<organism evidence="1 2">
    <name type="scientific">Protopolystoma xenopodis</name>
    <dbReference type="NCBI Taxonomy" id="117903"/>
    <lineage>
        <taxon>Eukaryota</taxon>
        <taxon>Metazoa</taxon>
        <taxon>Spiralia</taxon>
        <taxon>Lophotrochozoa</taxon>
        <taxon>Platyhelminthes</taxon>
        <taxon>Monogenea</taxon>
        <taxon>Polyopisthocotylea</taxon>
        <taxon>Polystomatidea</taxon>
        <taxon>Polystomatidae</taxon>
        <taxon>Protopolystoma</taxon>
    </lineage>
</organism>
<dbReference type="Gene3D" id="3.40.50.1000">
    <property type="entry name" value="HAD superfamily/HAD-like"/>
    <property type="match status" value="1"/>
</dbReference>
<protein>
    <submittedName>
        <fullName evidence="1">Uncharacterized protein</fullName>
    </submittedName>
</protein>
<comment type="caution">
    <text evidence="1">The sequence shown here is derived from an EMBL/GenBank/DDBJ whole genome shotgun (WGS) entry which is preliminary data.</text>
</comment>
<dbReference type="InterPro" id="IPR036412">
    <property type="entry name" value="HAD-like_sf"/>
</dbReference>
<dbReference type="EMBL" id="CAAALY010270188">
    <property type="protein sequence ID" value="VEL41623.1"/>
    <property type="molecule type" value="Genomic_DNA"/>
</dbReference>
<dbReference type="InterPro" id="IPR023214">
    <property type="entry name" value="HAD_sf"/>
</dbReference>
<dbReference type="Proteomes" id="UP000784294">
    <property type="component" value="Unassembled WGS sequence"/>
</dbReference>
<proteinExistence type="predicted"/>
<dbReference type="GO" id="GO:0090364">
    <property type="term" value="P:regulation of proteasome assembly"/>
    <property type="evidence" value="ECO:0007669"/>
    <property type="project" value="InterPro"/>
</dbReference>
<dbReference type="AlphaFoldDB" id="A0A3S5AP08"/>
<evidence type="ECO:0000313" key="2">
    <source>
        <dbReference type="Proteomes" id="UP000784294"/>
    </source>
</evidence>
<accession>A0A3S5AP08</accession>
<reference evidence="1" key="1">
    <citation type="submission" date="2018-11" db="EMBL/GenBank/DDBJ databases">
        <authorList>
            <consortium name="Pathogen Informatics"/>
        </authorList>
    </citation>
    <scope>NUCLEOTIDE SEQUENCE</scope>
</reference>
<name>A0A3S5AP08_9PLAT</name>
<sequence length="105" mass="11683">MSPAEHARELARPYLMEFLARAYLDYDIAIWSATNMTWILAKLSQLGLIPRSIVSMIESNSDSRQGDIISANEQSGLPFRICLLIDSTAMISVHFPDLGVKEVGI</sequence>